<protein>
    <recommendedName>
        <fullName evidence="3">SRCR domain-containing protein</fullName>
    </recommendedName>
</protein>
<dbReference type="InterPro" id="IPR001190">
    <property type="entry name" value="SRCR"/>
</dbReference>
<evidence type="ECO:0000313" key="4">
    <source>
        <dbReference type="EMBL" id="GBN53097.1"/>
    </source>
</evidence>
<feature type="disulfide bond" evidence="2">
    <location>
        <begin position="40"/>
        <end position="50"/>
    </location>
</feature>
<dbReference type="OrthoDB" id="6409682at2759"/>
<evidence type="ECO:0000256" key="1">
    <source>
        <dbReference type="ARBA" id="ARBA00023157"/>
    </source>
</evidence>
<evidence type="ECO:0000259" key="3">
    <source>
        <dbReference type="PROSITE" id="PS50287"/>
    </source>
</evidence>
<accession>A0A4Y2PS68</accession>
<name>A0A4Y2PS68_ARAVE</name>
<dbReference type="Gene3D" id="3.10.250.10">
    <property type="entry name" value="SRCR-like domain"/>
    <property type="match status" value="1"/>
</dbReference>
<dbReference type="AlphaFoldDB" id="A0A4Y2PS68"/>
<keyword evidence="1 2" id="KW-1015">Disulfide bond</keyword>
<evidence type="ECO:0000313" key="5">
    <source>
        <dbReference type="Proteomes" id="UP000499080"/>
    </source>
</evidence>
<dbReference type="SUPFAM" id="SSF56487">
    <property type="entry name" value="SRCR-like"/>
    <property type="match status" value="1"/>
</dbReference>
<dbReference type="Pfam" id="PF00530">
    <property type="entry name" value="SRCR"/>
    <property type="match status" value="1"/>
</dbReference>
<organism evidence="4 5">
    <name type="scientific">Araneus ventricosus</name>
    <name type="common">Orbweaver spider</name>
    <name type="synonym">Epeira ventricosa</name>
    <dbReference type="NCBI Taxonomy" id="182803"/>
    <lineage>
        <taxon>Eukaryota</taxon>
        <taxon>Metazoa</taxon>
        <taxon>Ecdysozoa</taxon>
        <taxon>Arthropoda</taxon>
        <taxon>Chelicerata</taxon>
        <taxon>Arachnida</taxon>
        <taxon>Araneae</taxon>
        <taxon>Araneomorphae</taxon>
        <taxon>Entelegynae</taxon>
        <taxon>Araneoidea</taxon>
        <taxon>Araneidae</taxon>
        <taxon>Araneus</taxon>
    </lineage>
</organism>
<dbReference type="InterPro" id="IPR036772">
    <property type="entry name" value="SRCR-like_dom_sf"/>
</dbReference>
<dbReference type="Proteomes" id="UP000499080">
    <property type="component" value="Unassembled WGS sequence"/>
</dbReference>
<sequence length="65" mass="7426">WTAESLHVMCRQLGFTGGHLYHWFQRNNDSSQLMYEDPRCTGTESSLMDCPNWNSRQLGSGVCGE</sequence>
<dbReference type="EMBL" id="BGPR01134276">
    <property type="protein sequence ID" value="GBN53097.1"/>
    <property type="molecule type" value="Genomic_DNA"/>
</dbReference>
<feature type="non-terminal residue" evidence="4">
    <location>
        <position position="1"/>
    </location>
</feature>
<dbReference type="GO" id="GO:0016020">
    <property type="term" value="C:membrane"/>
    <property type="evidence" value="ECO:0007669"/>
    <property type="project" value="InterPro"/>
</dbReference>
<keyword evidence="5" id="KW-1185">Reference proteome</keyword>
<evidence type="ECO:0000256" key="2">
    <source>
        <dbReference type="PROSITE-ProRule" id="PRU00196"/>
    </source>
</evidence>
<gene>
    <name evidence="4" type="ORF">AVEN_44664_1</name>
</gene>
<proteinExistence type="predicted"/>
<reference evidence="4 5" key="1">
    <citation type="journal article" date="2019" name="Sci. Rep.">
        <title>Orb-weaving spider Araneus ventricosus genome elucidates the spidroin gene catalogue.</title>
        <authorList>
            <person name="Kono N."/>
            <person name="Nakamura H."/>
            <person name="Ohtoshi R."/>
            <person name="Moran D.A.P."/>
            <person name="Shinohara A."/>
            <person name="Yoshida Y."/>
            <person name="Fujiwara M."/>
            <person name="Mori M."/>
            <person name="Tomita M."/>
            <person name="Arakawa K."/>
        </authorList>
    </citation>
    <scope>NUCLEOTIDE SEQUENCE [LARGE SCALE GENOMIC DNA]</scope>
</reference>
<feature type="domain" description="SRCR" evidence="3">
    <location>
        <begin position="1"/>
        <end position="65"/>
    </location>
</feature>
<comment type="caution">
    <text evidence="4">The sequence shown here is derived from an EMBL/GenBank/DDBJ whole genome shotgun (WGS) entry which is preliminary data.</text>
</comment>
<comment type="caution">
    <text evidence="2">Lacks conserved residue(s) required for the propagation of feature annotation.</text>
</comment>
<dbReference type="PROSITE" id="PS50287">
    <property type="entry name" value="SRCR_2"/>
    <property type="match status" value="1"/>
</dbReference>